<organism evidence="2 3">
    <name type="scientific">Blattamonas nauphoetae</name>
    <dbReference type="NCBI Taxonomy" id="2049346"/>
    <lineage>
        <taxon>Eukaryota</taxon>
        <taxon>Metamonada</taxon>
        <taxon>Preaxostyla</taxon>
        <taxon>Oxymonadida</taxon>
        <taxon>Blattamonas</taxon>
    </lineage>
</organism>
<dbReference type="EMBL" id="JARBJD010000188">
    <property type="protein sequence ID" value="KAK2947927.1"/>
    <property type="molecule type" value="Genomic_DNA"/>
</dbReference>
<evidence type="ECO:0000313" key="3">
    <source>
        <dbReference type="Proteomes" id="UP001281761"/>
    </source>
</evidence>
<name>A0ABQ9X9K7_9EUKA</name>
<sequence length="211" mass="22939">MAGCAVTKRLVLLAIHCSSARLPTTLHRADRLAPFPTFSFTSTKPTQPSLRTSAFPIKVQLIYPIHQRGKRIAASASHLILGAVLTMIGQQPKTKSAHRQSRLLTHHASLLSILHFHSSFVAVLSNVQSVALLSKQLYDATRAEQRHLPTSSSHCGGMRVADERTNSVSSHSLPPISVSPLYSTTTPNTFAQLLRVTSRIARSTISAAHPK</sequence>
<comment type="caution">
    <text evidence="2">The sequence shown here is derived from an EMBL/GenBank/DDBJ whole genome shotgun (WGS) entry which is preliminary data.</text>
</comment>
<accession>A0ABQ9X9K7</accession>
<evidence type="ECO:0000313" key="2">
    <source>
        <dbReference type="EMBL" id="KAK2947927.1"/>
    </source>
</evidence>
<reference evidence="2 3" key="1">
    <citation type="journal article" date="2022" name="bioRxiv">
        <title>Genomics of Preaxostyla Flagellates Illuminates Evolutionary Transitions and the Path Towards Mitochondrial Loss.</title>
        <authorList>
            <person name="Novak L.V.F."/>
            <person name="Treitli S.C."/>
            <person name="Pyrih J."/>
            <person name="Halakuc P."/>
            <person name="Pipaliya S.V."/>
            <person name="Vacek V."/>
            <person name="Brzon O."/>
            <person name="Soukal P."/>
            <person name="Eme L."/>
            <person name="Dacks J.B."/>
            <person name="Karnkowska A."/>
            <person name="Elias M."/>
            <person name="Hampl V."/>
        </authorList>
    </citation>
    <scope>NUCLEOTIDE SEQUENCE [LARGE SCALE GENOMIC DNA]</scope>
    <source>
        <strain evidence="2">NAU3</strain>
        <tissue evidence="2">Gut</tissue>
    </source>
</reference>
<keyword evidence="1" id="KW-0732">Signal</keyword>
<evidence type="ECO:0008006" key="4">
    <source>
        <dbReference type="Google" id="ProtNLM"/>
    </source>
</evidence>
<feature type="chain" id="PRO_5046458559" description="Secreted protein" evidence="1">
    <location>
        <begin position="21"/>
        <end position="211"/>
    </location>
</feature>
<dbReference type="Proteomes" id="UP001281761">
    <property type="component" value="Unassembled WGS sequence"/>
</dbReference>
<keyword evidence="3" id="KW-1185">Reference proteome</keyword>
<evidence type="ECO:0000256" key="1">
    <source>
        <dbReference type="SAM" id="SignalP"/>
    </source>
</evidence>
<protein>
    <recommendedName>
        <fullName evidence="4">Secreted protein</fullName>
    </recommendedName>
</protein>
<gene>
    <name evidence="2" type="ORF">BLNAU_17154</name>
</gene>
<proteinExistence type="predicted"/>
<feature type="signal peptide" evidence="1">
    <location>
        <begin position="1"/>
        <end position="20"/>
    </location>
</feature>